<feature type="domain" description="HTH gntR-type" evidence="6">
    <location>
        <begin position="25"/>
        <end position="93"/>
    </location>
</feature>
<evidence type="ECO:0000313" key="7">
    <source>
        <dbReference type="EMBL" id="SMF23598.1"/>
    </source>
</evidence>
<evidence type="ECO:0000259" key="6">
    <source>
        <dbReference type="PROSITE" id="PS50949"/>
    </source>
</evidence>
<dbReference type="Proteomes" id="UP000192906">
    <property type="component" value="Unassembled WGS sequence"/>
</dbReference>
<dbReference type="GO" id="GO:0003700">
    <property type="term" value="F:DNA-binding transcription factor activity"/>
    <property type="evidence" value="ECO:0007669"/>
    <property type="project" value="InterPro"/>
</dbReference>
<dbReference type="CDD" id="cd00609">
    <property type="entry name" value="AAT_like"/>
    <property type="match status" value="1"/>
</dbReference>
<evidence type="ECO:0000256" key="3">
    <source>
        <dbReference type="ARBA" id="ARBA00023015"/>
    </source>
</evidence>
<name>A0A1X7DXK8_9BACT</name>
<keyword evidence="5" id="KW-0804">Transcription</keyword>
<dbReference type="InterPro" id="IPR000524">
    <property type="entry name" value="Tscrpt_reg_HTH_GntR"/>
</dbReference>
<dbReference type="Gene3D" id="3.90.1150.10">
    <property type="entry name" value="Aspartate Aminotransferase, domain 1"/>
    <property type="match status" value="1"/>
</dbReference>
<dbReference type="GO" id="GO:0030170">
    <property type="term" value="F:pyridoxal phosphate binding"/>
    <property type="evidence" value="ECO:0007669"/>
    <property type="project" value="InterPro"/>
</dbReference>
<dbReference type="GO" id="GO:0003677">
    <property type="term" value="F:DNA binding"/>
    <property type="evidence" value="ECO:0007669"/>
    <property type="project" value="UniProtKB-KW"/>
</dbReference>
<dbReference type="InterPro" id="IPR051446">
    <property type="entry name" value="HTH_trans_reg/aminotransferase"/>
</dbReference>
<dbReference type="SUPFAM" id="SSF53383">
    <property type="entry name" value="PLP-dependent transferases"/>
    <property type="match status" value="1"/>
</dbReference>
<dbReference type="InterPro" id="IPR004839">
    <property type="entry name" value="Aminotransferase_I/II_large"/>
</dbReference>
<organism evidence="7 8">
    <name type="scientific">Desulfovibrio gilichinskyi</name>
    <dbReference type="NCBI Taxonomy" id="1519643"/>
    <lineage>
        <taxon>Bacteria</taxon>
        <taxon>Pseudomonadati</taxon>
        <taxon>Thermodesulfobacteriota</taxon>
        <taxon>Desulfovibrionia</taxon>
        <taxon>Desulfovibrionales</taxon>
        <taxon>Desulfovibrionaceae</taxon>
        <taxon>Desulfovibrio</taxon>
    </lineage>
</organism>
<keyword evidence="2" id="KW-0663">Pyridoxal phosphate</keyword>
<keyword evidence="7" id="KW-0032">Aminotransferase</keyword>
<comment type="similarity">
    <text evidence="1">In the C-terminal section; belongs to the class-I pyridoxal-phosphate-dependent aminotransferase family.</text>
</comment>
<dbReference type="CDD" id="cd07377">
    <property type="entry name" value="WHTH_GntR"/>
    <property type="match status" value="1"/>
</dbReference>
<protein>
    <submittedName>
        <fullName evidence="7">DNA-binding transcriptional regulator, MocR family, contains an aminotransferase domain</fullName>
    </submittedName>
</protein>
<dbReference type="InterPro" id="IPR015422">
    <property type="entry name" value="PyrdxlP-dep_Trfase_small"/>
</dbReference>
<keyword evidence="7" id="KW-0808">Transferase</keyword>
<dbReference type="InterPro" id="IPR036388">
    <property type="entry name" value="WH-like_DNA-bd_sf"/>
</dbReference>
<dbReference type="STRING" id="1519643.SAMN06295933_2336"/>
<dbReference type="Pfam" id="PF00155">
    <property type="entry name" value="Aminotran_1_2"/>
    <property type="match status" value="1"/>
</dbReference>
<sequence length="467" mass="51466">MTLYAVNGIIVCMTKWNPILEGEEGPKFRALADAIERDIFSGKLKPGDKLPTHRELADELEINVSTVTRGYVEAERRGLISGTVGRGTFVASDARVSSSMVSFEPHAPGLIELGPANSFYELDPDIQEGMKRLIRRKNSNVFMRYTDPRGLPEHRAIGAEWCKRYRFEVTPDDVLICSGAQHALTCCLTGLFRAGDRIATDSLIYPGLKTLAAMLGIRLVPVAMDKEGMLPDALDAVCRREKITGLYLMPEFQNPTTACMSAFRRETIALIARKHGLIIIEDDAYALTVQSSLSPVSSLAPENSVHIAGLSKSLAVGLRVAFMSSPKSLRDKLSHAILNTVWMTPPLNAELATEWIKDGTADRVIKLKQNEAEKRFSVIKDLLSGLTYFGKPTGLFIWLQLPEPWRGYTFEARARESGVNIFGAEKFAVGDSVVPAMARISLSGTRTTDELLQGLNILLEILRKGLV</sequence>
<reference evidence="8" key="1">
    <citation type="submission" date="2017-04" db="EMBL/GenBank/DDBJ databases">
        <authorList>
            <person name="Varghese N."/>
            <person name="Submissions S."/>
        </authorList>
    </citation>
    <scope>NUCLEOTIDE SEQUENCE [LARGE SCALE GENOMIC DNA]</scope>
    <source>
        <strain evidence="8">K3S</strain>
    </source>
</reference>
<dbReference type="Pfam" id="PF00392">
    <property type="entry name" value="GntR"/>
    <property type="match status" value="1"/>
</dbReference>
<dbReference type="Gene3D" id="3.40.640.10">
    <property type="entry name" value="Type I PLP-dependent aspartate aminotransferase-like (Major domain)"/>
    <property type="match status" value="1"/>
</dbReference>
<dbReference type="AlphaFoldDB" id="A0A1X7DXK8"/>
<dbReference type="SUPFAM" id="SSF46785">
    <property type="entry name" value="Winged helix' DNA-binding domain"/>
    <property type="match status" value="1"/>
</dbReference>
<keyword evidence="4 7" id="KW-0238">DNA-binding</keyword>
<dbReference type="PANTHER" id="PTHR46577">
    <property type="entry name" value="HTH-TYPE TRANSCRIPTIONAL REGULATORY PROTEIN GABR"/>
    <property type="match status" value="1"/>
</dbReference>
<dbReference type="GO" id="GO:0008483">
    <property type="term" value="F:transaminase activity"/>
    <property type="evidence" value="ECO:0007669"/>
    <property type="project" value="UniProtKB-KW"/>
</dbReference>
<dbReference type="PANTHER" id="PTHR46577:SF1">
    <property type="entry name" value="HTH-TYPE TRANSCRIPTIONAL REGULATORY PROTEIN GABR"/>
    <property type="match status" value="1"/>
</dbReference>
<dbReference type="PROSITE" id="PS50949">
    <property type="entry name" value="HTH_GNTR"/>
    <property type="match status" value="1"/>
</dbReference>
<dbReference type="InterPro" id="IPR015421">
    <property type="entry name" value="PyrdxlP-dep_Trfase_major"/>
</dbReference>
<keyword evidence="3" id="KW-0805">Transcription regulation</keyword>
<accession>A0A1X7DXK8</accession>
<dbReference type="SMART" id="SM00345">
    <property type="entry name" value="HTH_GNTR"/>
    <property type="match status" value="1"/>
</dbReference>
<dbReference type="InterPro" id="IPR036390">
    <property type="entry name" value="WH_DNA-bd_sf"/>
</dbReference>
<keyword evidence="8" id="KW-1185">Reference proteome</keyword>
<evidence type="ECO:0000256" key="4">
    <source>
        <dbReference type="ARBA" id="ARBA00023125"/>
    </source>
</evidence>
<dbReference type="InterPro" id="IPR015424">
    <property type="entry name" value="PyrdxlP-dep_Trfase"/>
</dbReference>
<dbReference type="Gene3D" id="1.10.10.10">
    <property type="entry name" value="Winged helix-like DNA-binding domain superfamily/Winged helix DNA-binding domain"/>
    <property type="match status" value="1"/>
</dbReference>
<gene>
    <name evidence="7" type="ORF">SAMN06295933_2336</name>
</gene>
<evidence type="ECO:0000256" key="2">
    <source>
        <dbReference type="ARBA" id="ARBA00022898"/>
    </source>
</evidence>
<proteinExistence type="inferred from homology"/>
<evidence type="ECO:0000256" key="5">
    <source>
        <dbReference type="ARBA" id="ARBA00023163"/>
    </source>
</evidence>
<dbReference type="EMBL" id="FWZU01000004">
    <property type="protein sequence ID" value="SMF23598.1"/>
    <property type="molecule type" value="Genomic_DNA"/>
</dbReference>
<evidence type="ECO:0000313" key="8">
    <source>
        <dbReference type="Proteomes" id="UP000192906"/>
    </source>
</evidence>
<evidence type="ECO:0000256" key="1">
    <source>
        <dbReference type="ARBA" id="ARBA00005384"/>
    </source>
</evidence>